<feature type="binding site" evidence="10">
    <location>
        <position position="17"/>
    </location>
    <ligand>
        <name>ATP</name>
        <dbReference type="ChEBI" id="CHEBI:30616"/>
    </ligand>
</feature>
<organism evidence="12">
    <name type="scientific">Mucochytrium quahogii</name>
    <dbReference type="NCBI Taxonomy" id="96639"/>
    <lineage>
        <taxon>Eukaryota</taxon>
        <taxon>Sar</taxon>
        <taxon>Stramenopiles</taxon>
        <taxon>Bigyra</taxon>
        <taxon>Labyrinthulomycetes</taxon>
        <taxon>Thraustochytrida</taxon>
        <taxon>Thraustochytriidae</taxon>
        <taxon>Mucochytrium</taxon>
    </lineage>
</organism>
<dbReference type="FunFam" id="3.40.50.300:FF:000372">
    <property type="entry name" value="Adenylate kinase isoenzyme 6 homolog"/>
    <property type="match status" value="1"/>
</dbReference>
<dbReference type="PANTHER" id="PTHR12595">
    <property type="entry name" value="POS9-ACTIVATING FACTOR FAP7-RELATED"/>
    <property type="match status" value="1"/>
</dbReference>
<dbReference type="EC" id="2.7.4.3" evidence="10"/>
<dbReference type="GO" id="GO:0006364">
    <property type="term" value="P:rRNA processing"/>
    <property type="evidence" value="ECO:0007669"/>
    <property type="project" value="UniProtKB-KW"/>
</dbReference>
<evidence type="ECO:0000313" key="12">
    <source>
        <dbReference type="EMBL" id="CAD9671046.1"/>
    </source>
</evidence>
<keyword evidence="4 10" id="KW-0698">rRNA processing</keyword>
<feature type="binding site" evidence="10">
    <location>
        <position position="113"/>
    </location>
    <ligand>
        <name>ATP</name>
        <dbReference type="ChEBI" id="CHEBI:30616"/>
    </ligand>
</feature>
<gene>
    <name evidence="12" type="ORF">QSP1433_LOCUS3398</name>
</gene>
<evidence type="ECO:0000256" key="10">
    <source>
        <dbReference type="HAMAP-Rule" id="MF_03173"/>
    </source>
</evidence>
<feature type="binding site" evidence="10">
    <location>
        <position position="18"/>
    </location>
    <ligand>
        <name>ATP</name>
        <dbReference type="ChEBI" id="CHEBI:30616"/>
    </ligand>
</feature>
<keyword evidence="8 10" id="KW-0067">ATP-binding</keyword>
<feature type="compositionally biased region" description="Low complexity" evidence="11">
    <location>
        <begin position="11"/>
        <end position="21"/>
    </location>
</feature>
<comment type="caution">
    <text evidence="10">Lacks conserved residue(s) required for the propagation of feature annotation.</text>
</comment>
<comment type="catalytic activity">
    <reaction evidence="10">
        <text>ATP + H2O = ADP + phosphate + H(+)</text>
        <dbReference type="Rhea" id="RHEA:13065"/>
        <dbReference type="ChEBI" id="CHEBI:15377"/>
        <dbReference type="ChEBI" id="CHEBI:15378"/>
        <dbReference type="ChEBI" id="CHEBI:30616"/>
        <dbReference type="ChEBI" id="CHEBI:43474"/>
        <dbReference type="ChEBI" id="CHEBI:456216"/>
    </reaction>
</comment>
<dbReference type="Gene3D" id="3.40.50.300">
    <property type="entry name" value="P-loop containing nucleotide triphosphate hydrolases"/>
    <property type="match status" value="1"/>
</dbReference>
<evidence type="ECO:0000256" key="5">
    <source>
        <dbReference type="ARBA" id="ARBA00022679"/>
    </source>
</evidence>
<keyword evidence="7 10" id="KW-0418">Kinase</keyword>
<dbReference type="PANTHER" id="PTHR12595:SF0">
    <property type="entry name" value="ADENYLATE KINASE ISOENZYME 6"/>
    <property type="match status" value="1"/>
</dbReference>
<reference evidence="12" key="1">
    <citation type="submission" date="2021-01" db="EMBL/GenBank/DDBJ databases">
        <authorList>
            <person name="Corre E."/>
            <person name="Pelletier E."/>
            <person name="Niang G."/>
            <person name="Scheremetjew M."/>
            <person name="Finn R."/>
            <person name="Kale V."/>
            <person name="Holt S."/>
            <person name="Cochrane G."/>
            <person name="Meng A."/>
            <person name="Brown T."/>
            <person name="Cohen L."/>
        </authorList>
    </citation>
    <scope>NUCLEOTIDE SEQUENCE</scope>
    <source>
        <strain evidence="12">NY070348D</strain>
    </source>
</reference>
<keyword evidence="9 10" id="KW-0539">Nucleus</keyword>
<evidence type="ECO:0000256" key="2">
    <source>
        <dbReference type="ARBA" id="ARBA00022490"/>
    </source>
</evidence>
<feature type="binding site" evidence="10">
    <location>
        <position position="20"/>
    </location>
    <ligand>
        <name>ATP</name>
        <dbReference type="ChEBI" id="CHEBI:30616"/>
    </ligand>
</feature>
<comment type="function">
    <text evidence="10">Broad-specificity nucleoside monophosphate (NMP) kinase that catalyzes the reversible transfer of the terminal phosphate group between nucleoside triphosphates and monophosphates. Has also ATPase activity. Involved in the late cytoplasmic maturation steps of the 40S ribosomal particles, specifically 18S rRNA maturation. While NMP activity is not required for ribosome maturation, ATPase activity is. Associates transiently with small ribosomal subunit protein uS11. ATP hydrolysis breaks the interaction with uS11. May temporarily remove uS11 from the ribosome to enable a conformational change of the ribosomal RNA that is needed for the final maturation step of the small ribosomal subunit. Its NMP activity may have a role in nuclear energy homeostasis.</text>
</comment>
<dbReference type="GO" id="GO:0005634">
    <property type="term" value="C:nucleus"/>
    <property type="evidence" value="ECO:0007669"/>
    <property type="project" value="UniProtKB-SubCell"/>
</dbReference>
<evidence type="ECO:0000256" key="9">
    <source>
        <dbReference type="ARBA" id="ARBA00023242"/>
    </source>
</evidence>
<evidence type="ECO:0000256" key="6">
    <source>
        <dbReference type="ARBA" id="ARBA00022741"/>
    </source>
</evidence>
<dbReference type="AlphaFoldDB" id="A0A7S2W7W1"/>
<dbReference type="InterPro" id="IPR027417">
    <property type="entry name" value="P-loop_NTPase"/>
</dbReference>
<feature type="binding site" evidence="10">
    <location>
        <position position="19"/>
    </location>
    <ligand>
        <name>ATP</name>
        <dbReference type="ChEBI" id="CHEBI:30616"/>
    </ligand>
</feature>
<dbReference type="InterPro" id="IPR020618">
    <property type="entry name" value="Adenyl_kinase_AK6"/>
</dbReference>
<name>A0A7S2W7W1_9STRA</name>
<sequence length="175" mass="19830">MERSLPNILITGTPGTGKSSTSRALAEAVPEFKHVEVNEIVKSEKLYEGFDAERDAHIIDDDKVCDVLEEKLKEGGCVVDTHSMVDYFPERWFDLVVVLTADNTILYDRLEKRGYKQAKISENVQAEIMQVLQEEARSSYAAEVVQVLPSNNVEELESNVDRIKAWAEAWIENNK</sequence>
<proteinExistence type="inferred from homology"/>
<feature type="binding site" evidence="10">
    <location>
        <position position="15"/>
    </location>
    <ligand>
        <name>ATP</name>
        <dbReference type="ChEBI" id="CHEBI:30616"/>
    </ligand>
</feature>
<keyword evidence="2 10" id="KW-0963">Cytoplasm</keyword>
<evidence type="ECO:0000256" key="4">
    <source>
        <dbReference type="ARBA" id="ARBA00022552"/>
    </source>
</evidence>
<evidence type="ECO:0000256" key="11">
    <source>
        <dbReference type="SAM" id="MobiDB-lite"/>
    </source>
</evidence>
<comment type="similarity">
    <text evidence="10">Belongs to the adenylate kinase family. AK6 subfamily.</text>
</comment>
<feature type="region of interest" description="Disordered" evidence="11">
    <location>
        <begin position="1"/>
        <end position="21"/>
    </location>
</feature>
<feature type="region of interest" description="LID" evidence="10">
    <location>
        <begin position="112"/>
        <end position="122"/>
    </location>
</feature>
<protein>
    <recommendedName>
        <fullName evidence="10">Adenylate kinase isoenzyme 6 homolog</fullName>
        <shortName evidence="10">AK6</shortName>
        <ecNumber evidence="10">2.7.4.3</ecNumber>
    </recommendedName>
    <alternativeName>
        <fullName evidence="10">Dual activity adenylate kinase/ATPase</fullName>
        <shortName evidence="10">AK/ATPase</shortName>
    </alternativeName>
</protein>
<dbReference type="EMBL" id="HBHK01005759">
    <property type="protein sequence ID" value="CAD9671046.1"/>
    <property type="molecule type" value="Transcribed_RNA"/>
</dbReference>
<comment type="subunit">
    <text evidence="10">Interacts with small ribosomal subunit protein uS11. Not a structural component of 43S pre-ribosomes, but transiently interacts with them by binding to uS11.</text>
</comment>
<dbReference type="GO" id="GO:0042274">
    <property type="term" value="P:ribosomal small subunit biogenesis"/>
    <property type="evidence" value="ECO:0007669"/>
    <property type="project" value="UniProtKB-UniRule"/>
</dbReference>
<evidence type="ECO:0000256" key="7">
    <source>
        <dbReference type="ARBA" id="ARBA00022777"/>
    </source>
</evidence>
<dbReference type="GO" id="GO:0005524">
    <property type="term" value="F:ATP binding"/>
    <property type="evidence" value="ECO:0007669"/>
    <property type="project" value="UniProtKB-KW"/>
</dbReference>
<keyword evidence="3 10" id="KW-0690">Ribosome biogenesis</keyword>
<dbReference type="GO" id="GO:0005737">
    <property type="term" value="C:cytoplasm"/>
    <property type="evidence" value="ECO:0007669"/>
    <property type="project" value="UniProtKB-SubCell"/>
</dbReference>
<dbReference type="SUPFAM" id="SSF52540">
    <property type="entry name" value="P-loop containing nucleoside triphosphate hydrolases"/>
    <property type="match status" value="1"/>
</dbReference>
<accession>A0A7S2W7W1</accession>
<evidence type="ECO:0000256" key="1">
    <source>
        <dbReference type="ARBA" id="ARBA00000582"/>
    </source>
</evidence>
<dbReference type="GO" id="GO:0016887">
    <property type="term" value="F:ATP hydrolysis activity"/>
    <property type="evidence" value="ECO:0007669"/>
    <property type="project" value="UniProtKB-UniRule"/>
</dbReference>
<dbReference type="GO" id="GO:0004017">
    <property type="term" value="F:AMP kinase activity"/>
    <property type="evidence" value="ECO:0007669"/>
    <property type="project" value="UniProtKB-UniRule"/>
</dbReference>
<keyword evidence="5 10" id="KW-0808">Transferase</keyword>
<keyword evidence="6 10" id="KW-0547">Nucleotide-binding</keyword>
<dbReference type="Pfam" id="PF13238">
    <property type="entry name" value="AAA_18"/>
    <property type="match status" value="1"/>
</dbReference>
<feature type="region of interest" description="NMPbind" evidence="10">
    <location>
        <begin position="36"/>
        <end position="59"/>
    </location>
</feature>
<dbReference type="HAMAP" id="MF_00039">
    <property type="entry name" value="Adenylate_kinase_AK6"/>
    <property type="match status" value="1"/>
</dbReference>
<evidence type="ECO:0000256" key="8">
    <source>
        <dbReference type="ARBA" id="ARBA00022840"/>
    </source>
</evidence>
<evidence type="ECO:0000256" key="3">
    <source>
        <dbReference type="ARBA" id="ARBA00022517"/>
    </source>
</evidence>
<comment type="catalytic activity">
    <reaction evidence="1 10">
        <text>AMP + ATP = 2 ADP</text>
        <dbReference type="Rhea" id="RHEA:12973"/>
        <dbReference type="ChEBI" id="CHEBI:30616"/>
        <dbReference type="ChEBI" id="CHEBI:456215"/>
        <dbReference type="ChEBI" id="CHEBI:456216"/>
        <dbReference type="EC" id="2.7.4.3"/>
    </reaction>
</comment>
<comment type="subcellular location">
    <subcellularLocation>
        <location evidence="10">Cytoplasm</location>
    </subcellularLocation>
    <subcellularLocation>
        <location evidence="10">Nucleus</location>
    </subcellularLocation>
</comment>